<proteinExistence type="predicted"/>
<reference evidence="2 3" key="1">
    <citation type="submission" date="2020-04" db="EMBL/GenBank/DDBJ databases">
        <authorList>
            <person name="Wallbank WR R."/>
            <person name="Pardo Diaz C."/>
            <person name="Kozak K."/>
            <person name="Martin S."/>
            <person name="Jiggins C."/>
            <person name="Moest M."/>
            <person name="Warren A I."/>
            <person name="Byers J.R.P. K."/>
            <person name="Montejo-Kovacevich G."/>
            <person name="Yen C E."/>
        </authorList>
    </citation>
    <scope>NUCLEOTIDE SEQUENCE [LARGE SCALE GENOMIC DNA]</scope>
</reference>
<feature type="compositionally biased region" description="Polar residues" evidence="1">
    <location>
        <begin position="350"/>
        <end position="365"/>
    </location>
</feature>
<dbReference type="Proteomes" id="UP000494106">
    <property type="component" value="Unassembled WGS sequence"/>
</dbReference>
<feature type="region of interest" description="Disordered" evidence="1">
    <location>
        <begin position="1"/>
        <end position="47"/>
    </location>
</feature>
<dbReference type="InterPro" id="IPR038832">
    <property type="entry name" value="CDCA3"/>
</dbReference>
<dbReference type="EMBL" id="CADEBC010000503">
    <property type="protein sequence ID" value="CAB3239880.1"/>
    <property type="molecule type" value="Genomic_DNA"/>
</dbReference>
<feature type="compositionally biased region" description="Polar residues" evidence="1">
    <location>
        <begin position="1"/>
        <end position="11"/>
    </location>
</feature>
<dbReference type="OrthoDB" id="6337960at2759"/>
<dbReference type="PANTHER" id="PTHR34756:SF1">
    <property type="entry name" value="CELL DIVISION CYCLE-ASSOCIATED PROTEIN 3"/>
    <property type="match status" value="1"/>
</dbReference>
<protein>
    <submittedName>
        <fullName evidence="2">Uncharacterized protein</fullName>
    </submittedName>
</protein>
<accession>A0A8S1A5V3</accession>
<dbReference type="PANTHER" id="PTHR34756">
    <property type="entry name" value="CELL DIVISION CYCLE-ASSOCIATED PROTEIN 3"/>
    <property type="match status" value="1"/>
</dbReference>
<sequence>MGSNTSKSNEAAVTVKNDLDVCDNPDPRSPTPEIARTPLQSKTGTKHNITKNVDLRKTFENTNGEEKLIHNNPILSAVIKNHLQSYDPRSPTQDFERTPIVISKMDNLTNEKKNIRLQHDNCASPVLKADKEDECDIATDDYDKSPDLIVSRNLCEGLFNVTLDDTLKEPEEPLCSSTASNEAIENNISKEIKDKPTALLETNFDFIESDHGEFDDSEHNLPFTEVYENTDESDMKNIPVFKLLNEDPRSPSIGIERTPIVVAKTEDISSEGNVENMSDDSLIQALQNTNAELRQTGNKALTNGEGLLVYEDESANIDNTPKVKSGSLSGSRTPLSCMKNKGDVGHTRSKSANTLYDPKNQQNGLSRIPKRVSHIPRLKCLSKQTKLMPAISSVSLKNMSKTAAVSGDCENTPPHSHRDRWDKDSSIVL</sequence>
<feature type="region of interest" description="Disordered" evidence="1">
    <location>
        <begin position="405"/>
        <end position="429"/>
    </location>
</feature>
<dbReference type="AlphaFoldDB" id="A0A8S1A5V3"/>
<name>A0A8S1A5V3_ARCPL</name>
<comment type="caution">
    <text evidence="2">The sequence shown here is derived from an EMBL/GenBank/DDBJ whole genome shotgun (WGS) entry which is preliminary data.</text>
</comment>
<organism evidence="2 3">
    <name type="scientific">Arctia plantaginis</name>
    <name type="common">Wood tiger moth</name>
    <name type="synonym">Phalaena plantaginis</name>
    <dbReference type="NCBI Taxonomy" id="874455"/>
    <lineage>
        <taxon>Eukaryota</taxon>
        <taxon>Metazoa</taxon>
        <taxon>Ecdysozoa</taxon>
        <taxon>Arthropoda</taxon>
        <taxon>Hexapoda</taxon>
        <taxon>Insecta</taxon>
        <taxon>Pterygota</taxon>
        <taxon>Neoptera</taxon>
        <taxon>Endopterygota</taxon>
        <taxon>Lepidoptera</taxon>
        <taxon>Glossata</taxon>
        <taxon>Ditrysia</taxon>
        <taxon>Noctuoidea</taxon>
        <taxon>Erebidae</taxon>
        <taxon>Arctiinae</taxon>
        <taxon>Arctia</taxon>
    </lineage>
</organism>
<evidence type="ECO:0000256" key="1">
    <source>
        <dbReference type="SAM" id="MobiDB-lite"/>
    </source>
</evidence>
<feature type="compositionally biased region" description="Basic and acidic residues" evidence="1">
    <location>
        <begin position="419"/>
        <end position="429"/>
    </location>
</feature>
<evidence type="ECO:0000313" key="2">
    <source>
        <dbReference type="EMBL" id="CAB3239880.1"/>
    </source>
</evidence>
<gene>
    <name evidence="2" type="ORF">APLA_LOCUS8072</name>
</gene>
<keyword evidence="3" id="KW-1185">Reference proteome</keyword>
<feature type="region of interest" description="Disordered" evidence="1">
    <location>
        <begin position="320"/>
        <end position="365"/>
    </location>
</feature>
<evidence type="ECO:0000313" key="3">
    <source>
        <dbReference type="Proteomes" id="UP000494106"/>
    </source>
</evidence>